<reference evidence="1 2" key="1">
    <citation type="submission" date="2020-05" db="EMBL/GenBank/DDBJ databases">
        <authorList>
            <person name="Campoy J."/>
            <person name="Schneeberger K."/>
            <person name="Spophaly S."/>
        </authorList>
    </citation>
    <scope>NUCLEOTIDE SEQUENCE [LARGE SCALE GENOMIC DNA]</scope>
    <source>
        <strain evidence="1">PruArmRojPasFocal</strain>
    </source>
</reference>
<dbReference type="AlphaFoldDB" id="A0A6J5UA50"/>
<proteinExistence type="predicted"/>
<sequence length="232" mass="25755">MAEHSRFSGSRKAFPNPQLCEPLRLVVAGYLSLQQGKLRLGFGRGRGLEASSREPWGAFREPFFFFCIALAILPLRPLVKLAWSLPFGKGPSWAWAAKLRKNKNFGVWPLGHVGKEKVFEVLPLPSIVVDRYPSKITSPLLFGKGVLGRILGELLARSSQRIGKLGGSLPKLVNLLLYSYLSARRFGRRFRSSPASARLGSARGRVLKVRVGVSLRGVREVQQGAKHKPTDW</sequence>
<accession>A0A6J5UA50</accession>
<protein>
    <submittedName>
        <fullName evidence="1">Uncharacterized protein</fullName>
    </submittedName>
</protein>
<evidence type="ECO:0000313" key="1">
    <source>
        <dbReference type="EMBL" id="CAB4273260.1"/>
    </source>
</evidence>
<organism evidence="1 2">
    <name type="scientific">Prunus armeniaca</name>
    <name type="common">Apricot</name>
    <name type="synonym">Armeniaca vulgaris</name>
    <dbReference type="NCBI Taxonomy" id="36596"/>
    <lineage>
        <taxon>Eukaryota</taxon>
        <taxon>Viridiplantae</taxon>
        <taxon>Streptophyta</taxon>
        <taxon>Embryophyta</taxon>
        <taxon>Tracheophyta</taxon>
        <taxon>Spermatophyta</taxon>
        <taxon>Magnoliopsida</taxon>
        <taxon>eudicotyledons</taxon>
        <taxon>Gunneridae</taxon>
        <taxon>Pentapetalae</taxon>
        <taxon>rosids</taxon>
        <taxon>fabids</taxon>
        <taxon>Rosales</taxon>
        <taxon>Rosaceae</taxon>
        <taxon>Amygdaloideae</taxon>
        <taxon>Amygdaleae</taxon>
        <taxon>Prunus</taxon>
    </lineage>
</organism>
<name>A0A6J5UA50_PRUAR</name>
<evidence type="ECO:0000313" key="2">
    <source>
        <dbReference type="Proteomes" id="UP000507222"/>
    </source>
</evidence>
<dbReference type="Proteomes" id="UP000507222">
    <property type="component" value="Unassembled WGS sequence"/>
</dbReference>
<gene>
    <name evidence="1" type="ORF">CURHAP_LOCUS20633</name>
</gene>
<dbReference type="EMBL" id="CAEKDK010000003">
    <property type="protein sequence ID" value="CAB4273260.1"/>
    <property type="molecule type" value="Genomic_DNA"/>
</dbReference>